<sequence>MTDGTEARERYGINRHVAKRAADLYAGARRNSGPAVAAFAKLRRAATSQIGEDPAAWQVAFLGYPTPDGDFPFPTFDEQAVYDALRLYALHQQSKNEPMHVDGPSFGTALSRLAHTESSDGPSEPVLKRFNALVTADSPEETRWHLRSLVGQLRAHGIPLDYGRFADDLAALAGKQRKGTAPGESRRRVQLQWSRDFSRTPQTTAESV</sequence>
<feature type="compositionally biased region" description="Polar residues" evidence="1">
    <location>
        <begin position="191"/>
        <end position="208"/>
    </location>
</feature>
<dbReference type="CDD" id="cd09731">
    <property type="entry name" value="Cse2_I-E"/>
    <property type="match status" value="1"/>
</dbReference>
<name>L7LLN0_9ACTN</name>
<evidence type="ECO:0000256" key="1">
    <source>
        <dbReference type="SAM" id="MobiDB-lite"/>
    </source>
</evidence>
<dbReference type="NCBIfam" id="TIGR02548">
    <property type="entry name" value="casB_cse2"/>
    <property type="match status" value="1"/>
</dbReference>
<feature type="region of interest" description="Disordered" evidence="1">
    <location>
        <begin position="175"/>
        <end position="208"/>
    </location>
</feature>
<evidence type="ECO:0000313" key="2">
    <source>
        <dbReference type="EMBL" id="GAC61794.1"/>
    </source>
</evidence>
<accession>L7LLN0</accession>
<reference evidence="2 3" key="1">
    <citation type="submission" date="2012-12" db="EMBL/GenBank/DDBJ databases">
        <title>Whole genome shotgun sequence of Gordonia sihwensis NBRC 108236.</title>
        <authorList>
            <person name="Yoshida I."/>
            <person name="Hosoyama A."/>
            <person name="Tsuchikane K."/>
            <person name="Ando Y."/>
            <person name="Baba S."/>
            <person name="Ohji S."/>
            <person name="Hamada M."/>
            <person name="Tamura T."/>
            <person name="Yamazoe A."/>
            <person name="Yamazaki S."/>
            <person name="Fujita N."/>
        </authorList>
    </citation>
    <scope>NUCLEOTIDE SEQUENCE [LARGE SCALE GENOMIC DNA]</scope>
    <source>
        <strain evidence="2 3">NBRC 108236</strain>
    </source>
</reference>
<comment type="caution">
    <text evidence="2">The sequence shown here is derived from an EMBL/GenBank/DDBJ whole genome shotgun (WGS) entry which is preliminary data.</text>
</comment>
<dbReference type="EMBL" id="BANU01000021">
    <property type="protein sequence ID" value="GAC61794.1"/>
    <property type="molecule type" value="Genomic_DNA"/>
</dbReference>
<organism evidence="2 3">
    <name type="scientific">Gordonia sihwensis NBRC 108236</name>
    <dbReference type="NCBI Taxonomy" id="1223544"/>
    <lineage>
        <taxon>Bacteria</taxon>
        <taxon>Bacillati</taxon>
        <taxon>Actinomycetota</taxon>
        <taxon>Actinomycetes</taxon>
        <taxon>Mycobacteriales</taxon>
        <taxon>Gordoniaceae</taxon>
        <taxon>Gordonia</taxon>
    </lineage>
</organism>
<dbReference type="InterPro" id="IPR038287">
    <property type="entry name" value="Cse2_sf"/>
</dbReference>
<dbReference type="Gene3D" id="1.10.520.40">
    <property type="entry name" value="CRISPR-associated protein Cse2"/>
    <property type="match status" value="1"/>
</dbReference>
<dbReference type="AlphaFoldDB" id="L7LLN0"/>
<keyword evidence="3" id="KW-1185">Reference proteome</keyword>
<protein>
    <submittedName>
        <fullName evidence="2">Putative CRISPR-associated protein</fullName>
    </submittedName>
</protein>
<dbReference type="Proteomes" id="UP000035083">
    <property type="component" value="Unassembled WGS sequence"/>
</dbReference>
<dbReference type="RefSeq" id="WP_006897196.1">
    <property type="nucleotide sequence ID" value="NZ_BANU01000021.1"/>
</dbReference>
<gene>
    <name evidence="2" type="ORF">GSI01S_21_00420</name>
</gene>
<dbReference type="Pfam" id="PF09485">
    <property type="entry name" value="CRISPR_Cse2"/>
    <property type="match status" value="1"/>
</dbReference>
<dbReference type="eggNOG" id="ENOG5033037">
    <property type="taxonomic scope" value="Bacteria"/>
</dbReference>
<proteinExistence type="predicted"/>
<dbReference type="InterPro" id="IPR013382">
    <property type="entry name" value="CRISPR-assoc_prot_Cse2"/>
</dbReference>
<evidence type="ECO:0000313" key="3">
    <source>
        <dbReference type="Proteomes" id="UP000035083"/>
    </source>
</evidence>